<proteinExistence type="predicted"/>
<dbReference type="PANTHER" id="PTHR43877:SF1">
    <property type="entry name" value="ACETYLTRANSFERASE"/>
    <property type="match status" value="1"/>
</dbReference>
<evidence type="ECO:0000256" key="1">
    <source>
        <dbReference type="ARBA" id="ARBA00022679"/>
    </source>
</evidence>
<protein>
    <submittedName>
        <fullName evidence="4">N-acetyltransferase</fullName>
    </submittedName>
</protein>
<dbReference type="EMBL" id="BLPF01000003">
    <property type="protein sequence ID" value="GFJ83441.1"/>
    <property type="molecule type" value="Genomic_DNA"/>
</dbReference>
<dbReference type="CDD" id="cd04301">
    <property type="entry name" value="NAT_SF"/>
    <property type="match status" value="1"/>
</dbReference>
<dbReference type="InterPro" id="IPR050832">
    <property type="entry name" value="Bact_Acetyltransf"/>
</dbReference>
<gene>
    <name evidence="4" type="ORF">Phou_076210</name>
</gene>
<keyword evidence="5" id="KW-1185">Reference proteome</keyword>
<evidence type="ECO:0000256" key="2">
    <source>
        <dbReference type="ARBA" id="ARBA00023315"/>
    </source>
</evidence>
<keyword evidence="2" id="KW-0012">Acyltransferase</keyword>
<evidence type="ECO:0000313" key="4">
    <source>
        <dbReference type="EMBL" id="GFJ83441.1"/>
    </source>
</evidence>
<organism evidence="4 5">
    <name type="scientific">Phytohabitans houttuyneae</name>
    <dbReference type="NCBI Taxonomy" id="1076126"/>
    <lineage>
        <taxon>Bacteria</taxon>
        <taxon>Bacillati</taxon>
        <taxon>Actinomycetota</taxon>
        <taxon>Actinomycetes</taxon>
        <taxon>Micromonosporales</taxon>
        <taxon>Micromonosporaceae</taxon>
    </lineage>
</organism>
<reference evidence="4 5" key="2">
    <citation type="submission" date="2020-03" db="EMBL/GenBank/DDBJ databases">
        <authorList>
            <person name="Ichikawa N."/>
            <person name="Kimura A."/>
            <person name="Kitahashi Y."/>
            <person name="Uohara A."/>
        </authorList>
    </citation>
    <scope>NUCLEOTIDE SEQUENCE [LARGE SCALE GENOMIC DNA]</scope>
    <source>
        <strain evidence="4 5">NBRC 108639</strain>
    </source>
</reference>
<dbReference type="AlphaFoldDB" id="A0A6V8KLY8"/>
<comment type="caution">
    <text evidence="4">The sequence shown here is derived from an EMBL/GenBank/DDBJ whole genome shotgun (WGS) entry which is preliminary data.</text>
</comment>
<dbReference type="PANTHER" id="PTHR43877">
    <property type="entry name" value="AMINOALKYLPHOSPHONATE N-ACETYLTRANSFERASE-RELATED-RELATED"/>
    <property type="match status" value="1"/>
</dbReference>
<dbReference type="InterPro" id="IPR016181">
    <property type="entry name" value="Acyl_CoA_acyltransferase"/>
</dbReference>
<dbReference type="Proteomes" id="UP000482800">
    <property type="component" value="Unassembled WGS sequence"/>
</dbReference>
<dbReference type="SUPFAM" id="SSF55729">
    <property type="entry name" value="Acyl-CoA N-acyltransferases (Nat)"/>
    <property type="match status" value="1"/>
</dbReference>
<evidence type="ECO:0000313" key="5">
    <source>
        <dbReference type="Proteomes" id="UP000482800"/>
    </source>
</evidence>
<keyword evidence="1 4" id="KW-0808">Transferase</keyword>
<dbReference type="Pfam" id="PF00583">
    <property type="entry name" value="Acetyltransf_1"/>
    <property type="match status" value="1"/>
</dbReference>
<feature type="domain" description="N-acetyltransferase" evidence="3">
    <location>
        <begin position="1"/>
        <end position="168"/>
    </location>
</feature>
<sequence length="180" mass="19548">MEYRGAGVRDIEAIAAIHAEGWRTNYRGAYSDAFLDEEVFDDRLAVWTARLTRPHPLHETVVAESGGRIVGFVHTVLDRDPVWGTLLDNLHVLPDAQRRGVGTGLMARSAATALARGSHQRLYLMVLRQNTAAQAFYTARGGECVGSEVAEPAGGGRIVGLRYAWSDPSVLLLHGAARDA</sequence>
<dbReference type="GO" id="GO:0016747">
    <property type="term" value="F:acyltransferase activity, transferring groups other than amino-acyl groups"/>
    <property type="evidence" value="ECO:0007669"/>
    <property type="project" value="InterPro"/>
</dbReference>
<dbReference type="Gene3D" id="3.40.630.30">
    <property type="match status" value="1"/>
</dbReference>
<evidence type="ECO:0000259" key="3">
    <source>
        <dbReference type="PROSITE" id="PS51186"/>
    </source>
</evidence>
<dbReference type="RefSeq" id="WP_218579438.1">
    <property type="nucleotide sequence ID" value="NZ_BAABGO010000044.1"/>
</dbReference>
<dbReference type="PROSITE" id="PS51186">
    <property type="entry name" value="GNAT"/>
    <property type="match status" value="1"/>
</dbReference>
<reference evidence="4 5" key="1">
    <citation type="submission" date="2020-03" db="EMBL/GenBank/DDBJ databases">
        <title>Whole genome shotgun sequence of Phytohabitans houttuyneae NBRC 108639.</title>
        <authorList>
            <person name="Komaki H."/>
            <person name="Tamura T."/>
        </authorList>
    </citation>
    <scope>NUCLEOTIDE SEQUENCE [LARGE SCALE GENOMIC DNA]</scope>
    <source>
        <strain evidence="4 5">NBRC 108639</strain>
    </source>
</reference>
<accession>A0A6V8KLY8</accession>
<name>A0A6V8KLY8_9ACTN</name>
<dbReference type="InterPro" id="IPR000182">
    <property type="entry name" value="GNAT_dom"/>
</dbReference>